<dbReference type="Proteomes" id="UP001304769">
    <property type="component" value="Unassembled WGS sequence"/>
</dbReference>
<feature type="compositionally biased region" description="Low complexity" evidence="1">
    <location>
        <begin position="179"/>
        <end position="190"/>
    </location>
</feature>
<dbReference type="Pfam" id="PF04977">
    <property type="entry name" value="DivIC"/>
    <property type="match status" value="1"/>
</dbReference>
<feature type="region of interest" description="Disordered" evidence="1">
    <location>
        <begin position="179"/>
        <end position="214"/>
    </location>
</feature>
<name>A0ABU5T9P8_9MICC</name>
<dbReference type="EMBL" id="JAYGGQ010000013">
    <property type="protein sequence ID" value="MEA5456245.1"/>
    <property type="molecule type" value="Genomic_DNA"/>
</dbReference>
<accession>A0ABU5T9P8</accession>
<keyword evidence="2" id="KW-0812">Transmembrane</keyword>
<feature type="compositionally biased region" description="Low complexity" evidence="1">
    <location>
        <begin position="31"/>
        <end position="73"/>
    </location>
</feature>
<proteinExistence type="predicted"/>
<dbReference type="InterPro" id="IPR007060">
    <property type="entry name" value="FtsL/DivIC"/>
</dbReference>
<feature type="compositionally biased region" description="Polar residues" evidence="1">
    <location>
        <begin position="193"/>
        <end position="205"/>
    </location>
</feature>
<keyword evidence="2" id="KW-0472">Membrane</keyword>
<feature type="region of interest" description="Disordered" evidence="1">
    <location>
        <begin position="1"/>
        <end position="82"/>
    </location>
</feature>
<organism evidence="3 4">
    <name type="scientific">Sinomonas terricola</name>
    <dbReference type="NCBI Taxonomy" id="3110330"/>
    <lineage>
        <taxon>Bacteria</taxon>
        <taxon>Bacillati</taxon>
        <taxon>Actinomycetota</taxon>
        <taxon>Actinomycetes</taxon>
        <taxon>Micrococcales</taxon>
        <taxon>Micrococcaceae</taxon>
        <taxon>Sinomonas</taxon>
    </lineage>
</organism>
<feature type="transmembrane region" description="Helical" evidence="2">
    <location>
        <begin position="93"/>
        <end position="115"/>
    </location>
</feature>
<evidence type="ECO:0000313" key="4">
    <source>
        <dbReference type="Proteomes" id="UP001304769"/>
    </source>
</evidence>
<dbReference type="RefSeq" id="WP_323280132.1">
    <property type="nucleotide sequence ID" value="NZ_JAYGGQ010000013.1"/>
</dbReference>
<protein>
    <submittedName>
        <fullName evidence="3">Septum formation initiator family protein</fullName>
    </submittedName>
</protein>
<evidence type="ECO:0000256" key="2">
    <source>
        <dbReference type="SAM" id="Phobius"/>
    </source>
</evidence>
<evidence type="ECO:0000256" key="1">
    <source>
        <dbReference type="SAM" id="MobiDB-lite"/>
    </source>
</evidence>
<keyword evidence="2" id="KW-1133">Transmembrane helix</keyword>
<comment type="caution">
    <text evidence="3">The sequence shown here is derived from an EMBL/GenBank/DDBJ whole genome shotgun (WGS) entry which is preliminary data.</text>
</comment>
<reference evidence="3 4" key="1">
    <citation type="submission" date="2023-12" db="EMBL/GenBank/DDBJ databases">
        <title>Sinomonas terricola sp. nov, isolated from litchi orchard soil in Guangdong, PR China.</title>
        <authorList>
            <person name="Jiaxin W."/>
            <person name="Yang Z."/>
            <person name="Honghui Z."/>
        </authorList>
    </citation>
    <scope>NUCLEOTIDE SEQUENCE [LARGE SCALE GENOMIC DNA]</scope>
    <source>
        <strain evidence="3 4">JGH33</strain>
    </source>
</reference>
<keyword evidence="4" id="KW-1185">Reference proteome</keyword>
<gene>
    <name evidence="3" type="ORF">SPF06_16030</name>
</gene>
<sequence>MATRRPQVPRASRGTATGMPARPHAVPEPTALAASSKPAPAAKPAGRASLGGAAKASARPSTTARPSTAAARAAARDQADAAPVPARAFSGRIVALVLVLVAVTVMLAPTVRVFLGQRAEIQTIQADIAAKQGDQANLKSLISRWQDPAYIQQQARDRINMVMPGETSYWVFGDAASSSASNQGSATGASPGTAPSNVPWTQSLWDSVRRAATD</sequence>
<evidence type="ECO:0000313" key="3">
    <source>
        <dbReference type="EMBL" id="MEA5456245.1"/>
    </source>
</evidence>